<accession>A0AAD7ES82</accession>
<keyword evidence="2" id="KW-1185">Reference proteome</keyword>
<evidence type="ECO:0000313" key="2">
    <source>
        <dbReference type="Proteomes" id="UP001218218"/>
    </source>
</evidence>
<comment type="caution">
    <text evidence="1">The sequence shown here is derived from an EMBL/GenBank/DDBJ whole genome shotgun (WGS) entry which is preliminary data.</text>
</comment>
<name>A0AAD7ES82_9AGAR</name>
<dbReference type="EMBL" id="JARIHO010000019">
    <property type="protein sequence ID" value="KAJ7347501.1"/>
    <property type="molecule type" value="Genomic_DNA"/>
</dbReference>
<dbReference type="SUPFAM" id="SSF52047">
    <property type="entry name" value="RNI-like"/>
    <property type="match status" value="1"/>
</dbReference>
<reference evidence="1" key="1">
    <citation type="submission" date="2023-03" db="EMBL/GenBank/DDBJ databases">
        <title>Massive genome expansion in bonnet fungi (Mycena s.s.) driven by repeated elements and novel gene families across ecological guilds.</title>
        <authorList>
            <consortium name="Lawrence Berkeley National Laboratory"/>
            <person name="Harder C.B."/>
            <person name="Miyauchi S."/>
            <person name="Viragh M."/>
            <person name="Kuo A."/>
            <person name="Thoen E."/>
            <person name="Andreopoulos B."/>
            <person name="Lu D."/>
            <person name="Skrede I."/>
            <person name="Drula E."/>
            <person name="Henrissat B."/>
            <person name="Morin E."/>
            <person name="Kohler A."/>
            <person name="Barry K."/>
            <person name="LaButti K."/>
            <person name="Morin E."/>
            <person name="Salamov A."/>
            <person name="Lipzen A."/>
            <person name="Mereny Z."/>
            <person name="Hegedus B."/>
            <person name="Baldrian P."/>
            <person name="Stursova M."/>
            <person name="Weitz H."/>
            <person name="Taylor A."/>
            <person name="Grigoriev I.V."/>
            <person name="Nagy L.G."/>
            <person name="Martin F."/>
            <person name="Kauserud H."/>
        </authorList>
    </citation>
    <scope>NUCLEOTIDE SEQUENCE</scope>
    <source>
        <strain evidence="1">CBHHK002</strain>
    </source>
</reference>
<gene>
    <name evidence="1" type="ORF">DFH08DRAFT_744636</name>
</gene>
<organism evidence="1 2">
    <name type="scientific">Mycena albidolilacea</name>
    <dbReference type="NCBI Taxonomy" id="1033008"/>
    <lineage>
        <taxon>Eukaryota</taxon>
        <taxon>Fungi</taxon>
        <taxon>Dikarya</taxon>
        <taxon>Basidiomycota</taxon>
        <taxon>Agaricomycotina</taxon>
        <taxon>Agaricomycetes</taxon>
        <taxon>Agaricomycetidae</taxon>
        <taxon>Agaricales</taxon>
        <taxon>Marasmiineae</taxon>
        <taxon>Mycenaceae</taxon>
        <taxon>Mycena</taxon>
    </lineage>
</organism>
<evidence type="ECO:0000313" key="1">
    <source>
        <dbReference type="EMBL" id="KAJ7347501.1"/>
    </source>
</evidence>
<dbReference type="AlphaFoldDB" id="A0AAD7ES82"/>
<sequence length="523" mass="58331">MRSSGSKCVAEAPPSLSGPLPVIPGTSIDFTHLCEGNDPPCDSEIPFIRDIISEALTRVDALDAQIRDSNEIPTRLVEERAEAMESVRKHRGILSPVRRMPPELVCGIFALLLEHDDEILPKPLWHLGHICRSWRLFVLGDTQFWSCITIPTAPLRPGDCAMIETQLLRSANAPLKVHWIANDNGHTMDPRMAGLVVAECSRWTSLRLGVRSSEALDWLRPVNGRLASLQKLEVFHGYNVVVPDVFWIVPNLRKVNLGQWPLDLQEASPKISIPWGQITHYRGTHTGSSQLSIVRAAPSLVQSILGFEDSLFPAHSSITLPHLRSLYISDAHILEYLSTPVLEDLFYTDLPATHTSRLLSFVRSSQCSLVLKTLVLMDCCIDPDLITVLRDLPNLALLFIETSSQEQGQPAFFDAMTISGTSLDNACPNVTSLSYGVTRDFPHDRFFAMVQSRIALPNSRFTRLRVFDVNGYLESDQMSGPTGIDSWIRRLREEGLDAIFLGEDDVDDLAAEASFHVDRLLRS</sequence>
<dbReference type="Proteomes" id="UP001218218">
    <property type="component" value="Unassembled WGS sequence"/>
</dbReference>
<evidence type="ECO:0008006" key="3">
    <source>
        <dbReference type="Google" id="ProtNLM"/>
    </source>
</evidence>
<proteinExistence type="predicted"/>
<protein>
    <recommendedName>
        <fullName evidence="3">F-box domain-containing protein</fullName>
    </recommendedName>
</protein>